<gene>
    <name evidence="2" type="ORF">AALP_AAs51996U000100</name>
</gene>
<dbReference type="PANTHER" id="PTHR11439:SF489">
    <property type="entry name" value="RNA-DIRECTED DNA POLYMERASE"/>
    <property type="match status" value="1"/>
</dbReference>
<dbReference type="eggNOG" id="KOG0017">
    <property type="taxonomic scope" value="Eukaryota"/>
</dbReference>
<feature type="domain" description="Reverse transcriptase Ty1/copia-type" evidence="1">
    <location>
        <begin position="4"/>
        <end position="66"/>
    </location>
</feature>
<accession>A0A087G2G1</accession>
<dbReference type="InterPro" id="IPR013103">
    <property type="entry name" value="RVT_2"/>
</dbReference>
<evidence type="ECO:0000259" key="1">
    <source>
        <dbReference type="Pfam" id="PF07727"/>
    </source>
</evidence>
<organism evidence="2 3">
    <name type="scientific">Arabis alpina</name>
    <name type="common">Alpine rock-cress</name>
    <dbReference type="NCBI Taxonomy" id="50452"/>
    <lineage>
        <taxon>Eukaryota</taxon>
        <taxon>Viridiplantae</taxon>
        <taxon>Streptophyta</taxon>
        <taxon>Embryophyta</taxon>
        <taxon>Tracheophyta</taxon>
        <taxon>Spermatophyta</taxon>
        <taxon>Magnoliopsida</taxon>
        <taxon>eudicotyledons</taxon>
        <taxon>Gunneridae</taxon>
        <taxon>Pentapetalae</taxon>
        <taxon>rosids</taxon>
        <taxon>malvids</taxon>
        <taxon>Brassicales</taxon>
        <taxon>Brassicaceae</taxon>
        <taxon>Arabideae</taxon>
        <taxon>Arabis</taxon>
    </lineage>
</organism>
<reference evidence="3" key="1">
    <citation type="journal article" date="2015" name="Nat. Plants">
        <title>Genome expansion of Arabis alpina linked with retrotransposition and reduced symmetric DNA methylation.</title>
        <authorList>
            <person name="Willing E.M."/>
            <person name="Rawat V."/>
            <person name="Mandakova T."/>
            <person name="Maumus F."/>
            <person name="James G.V."/>
            <person name="Nordstroem K.J."/>
            <person name="Becker C."/>
            <person name="Warthmann N."/>
            <person name="Chica C."/>
            <person name="Szarzynska B."/>
            <person name="Zytnicki M."/>
            <person name="Albani M.C."/>
            <person name="Kiefer C."/>
            <person name="Bergonzi S."/>
            <person name="Castaings L."/>
            <person name="Mateos J.L."/>
            <person name="Berns M.C."/>
            <person name="Bujdoso N."/>
            <person name="Piofczyk T."/>
            <person name="de Lorenzo L."/>
            <person name="Barrero-Sicilia C."/>
            <person name="Mateos I."/>
            <person name="Piednoel M."/>
            <person name="Hagmann J."/>
            <person name="Chen-Min-Tao R."/>
            <person name="Iglesias-Fernandez R."/>
            <person name="Schuster S.C."/>
            <person name="Alonso-Blanco C."/>
            <person name="Roudier F."/>
            <person name="Carbonero P."/>
            <person name="Paz-Ares J."/>
            <person name="Davis S.J."/>
            <person name="Pecinka A."/>
            <person name="Quesneville H."/>
            <person name="Colot V."/>
            <person name="Lysak M.A."/>
            <person name="Weigel D."/>
            <person name="Coupland G."/>
            <person name="Schneeberger K."/>
        </authorList>
    </citation>
    <scope>NUCLEOTIDE SEQUENCE [LARGE SCALE GENOMIC DNA]</scope>
    <source>
        <strain evidence="3">cv. Pajares</strain>
    </source>
</reference>
<proteinExistence type="predicted"/>
<dbReference type="OrthoDB" id="1931513at2759"/>
<feature type="non-terminal residue" evidence="2">
    <location>
        <position position="1"/>
    </location>
</feature>
<sequence length="208" mass="22925">SNSTVNDFIATISKRFSLKDLGDLSYFLGIEVLRTPSGLHLSQRKYILDLLHRTNMSNVKPVATPMSVSTSLSIRDGTPLADGAEYRTVVGCLQYLLLTRPDFAFAVNKLSQFMHQPSTTHWLAAKRVLRYLAGTYTSGIFLSRNNPLSPHAFSDADWAGNRDDYTSTGSYVVFLGKHPISWSAKKQTGVARSSTEAEYRAVANAAAE</sequence>
<dbReference type="Gramene" id="KFK24063">
    <property type="protein sequence ID" value="KFK24063"/>
    <property type="gene ID" value="AALP_AAs51996U000100"/>
</dbReference>
<feature type="non-terminal residue" evidence="2">
    <location>
        <position position="208"/>
    </location>
</feature>
<dbReference type="Pfam" id="PF07727">
    <property type="entry name" value="RVT_2"/>
    <property type="match status" value="1"/>
</dbReference>
<dbReference type="AlphaFoldDB" id="A0A087G2G1"/>
<dbReference type="PANTHER" id="PTHR11439">
    <property type="entry name" value="GAG-POL-RELATED RETROTRANSPOSON"/>
    <property type="match status" value="1"/>
</dbReference>
<dbReference type="SUPFAM" id="SSF56672">
    <property type="entry name" value="DNA/RNA polymerases"/>
    <property type="match status" value="1"/>
</dbReference>
<dbReference type="EMBL" id="KL972623">
    <property type="protein sequence ID" value="KFK24063.1"/>
    <property type="molecule type" value="Genomic_DNA"/>
</dbReference>
<dbReference type="Proteomes" id="UP000029120">
    <property type="component" value="Unassembled WGS sequence"/>
</dbReference>
<dbReference type="OMA" id="FHILAFP"/>
<keyword evidence="3" id="KW-1185">Reference proteome</keyword>
<dbReference type="CDD" id="cd09272">
    <property type="entry name" value="RNase_HI_RT_Ty1"/>
    <property type="match status" value="1"/>
</dbReference>
<evidence type="ECO:0000313" key="3">
    <source>
        <dbReference type="Proteomes" id="UP000029120"/>
    </source>
</evidence>
<dbReference type="InterPro" id="IPR043502">
    <property type="entry name" value="DNA/RNA_pol_sf"/>
</dbReference>
<evidence type="ECO:0000313" key="2">
    <source>
        <dbReference type="EMBL" id="KFK24063.1"/>
    </source>
</evidence>
<protein>
    <recommendedName>
        <fullName evidence="1">Reverse transcriptase Ty1/copia-type domain-containing protein</fullName>
    </recommendedName>
</protein>
<name>A0A087G2G1_ARAAL</name>